<evidence type="ECO:0000256" key="2">
    <source>
        <dbReference type="ARBA" id="ARBA00022729"/>
    </source>
</evidence>
<dbReference type="Gene3D" id="3.20.20.370">
    <property type="entry name" value="Glycoside hydrolase/deacetylase"/>
    <property type="match status" value="1"/>
</dbReference>
<dbReference type="InterPro" id="IPR051398">
    <property type="entry name" value="Polysacch_Deacetylase"/>
</dbReference>
<dbReference type="EMBL" id="BSRI01000002">
    <property type="protein sequence ID" value="GLV58810.1"/>
    <property type="molecule type" value="Genomic_DNA"/>
</dbReference>
<organism evidence="5 6">
    <name type="scientific">Dictyobacter halimunensis</name>
    <dbReference type="NCBI Taxonomy" id="3026934"/>
    <lineage>
        <taxon>Bacteria</taxon>
        <taxon>Bacillati</taxon>
        <taxon>Chloroflexota</taxon>
        <taxon>Ktedonobacteria</taxon>
        <taxon>Ktedonobacterales</taxon>
        <taxon>Dictyobacteraceae</taxon>
        <taxon>Dictyobacter</taxon>
    </lineage>
</organism>
<evidence type="ECO:0000256" key="3">
    <source>
        <dbReference type="SAM" id="Phobius"/>
    </source>
</evidence>
<dbReference type="InterPro" id="IPR002509">
    <property type="entry name" value="NODB_dom"/>
</dbReference>
<proteinExistence type="predicted"/>
<keyword evidence="2" id="KW-0732">Signal</keyword>
<keyword evidence="3" id="KW-0812">Transmembrane</keyword>
<evidence type="ECO:0000313" key="5">
    <source>
        <dbReference type="EMBL" id="GLV58810.1"/>
    </source>
</evidence>
<gene>
    <name evidence="5" type="ORF">KDH_56400</name>
</gene>
<dbReference type="PROSITE" id="PS51677">
    <property type="entry name" value="NODB"/>
    <property type="match status" value="1"/>
</dbReference>
<evidence type="ECO:0000259" key="4">
    <source>
        <dbReference type="PROSITE" id="PS51677"/>
    </source>
</evidence>
<dbReference type="CDD" id="cd10918">
    <property type="entry name" value="CE4_NodB_like_5s_6s"/>
    <property type="match status" value="1"/>
</dbReference>
<keyword evidence="6" id="KW-1185">Reference proteome</keyword>
<evidence type="ECO:0000256" key="1">
    <source>
        <dbReference type="ARBA" id="ARBA00004613"/>
    </source>
</evidence>
<dbReference type="PANTHER" id="PTHR34216">
    <property type="match status" value="1"/>
</dbReference>
<keyword evidence="3" id="KW-0472">Membrane</keyword>
<name>A0ABQ6G204_9CHLR</name>
<reference evidence="5 6" key="1">
    <citation type="submission" date="2023-02" db="EMBL/GenBank/DDBJ databases">
        <title>Dictyobacter halimunensis sp. nov., a new member of the class Ktedonobacteria from forest soil in a geothermal area.</title>
        <authorList>
            <person name="Rachmania M.K."/>
            <person name="Ningsih F."/>
            <person name="Sakai Y."/>
            <person name="Yabe S."/>
            <person name="Yokota A."/>
            <person name="Sjamsuridzal W."/>
        </authorList>
    </citation>
    <scope>NUCLEOTIDE SEQUENCE [LARGE SCALE GENOMIC DNA]</scope>
    <source>
        <strain evidence="5 6">S3.2.2.5</strain>
    </source>
</reference>
<keyword evidence="3" id="KW-1133">Transmembrane helix</keyword>
<dbReference type="RefSeq" id="WP_338255180.1">
    <property type="nucleotide sequence ID" value="NZ_BSRI01000002.1"/>
</dbReference>
<dbReference type="PANTHER" id="PTHR34216:SF3">
    <property type="entry name" value="POLY-BETA-1,6-N-ACETYL-D-GLUCOSAMINE N-DEACETYLASE"/>
    <property type="match status" value="1"/>
</dbReference>
<feature type="domain" description="NodB homology" evidence="4">
    <location>
        <begin position="293"/>
        <end position="518"/>
    </location>
</feature>
<comment type="caution">
    <text evidence="5">The sequence shown here is derived from an EMBL/GenBank/DDBJ whole genome shotgun (WGS) entry which is preliminary data.</text>
</comment>
<dbReference type="InterPro" id="IPR011330">
    <property type="entry name" value="Glyco_hydro/deAcase_b/a-brl"/>
</dbReference>
<evidence type="ECO:0000313" key="6">
    <source>
        <dbReference type="Proteomes" id="UP001344906"/>
    </source>
</evidence>
<comment type="subcellular location">
    <subcellularLocation>
        <location evidence="1">Secreted</location>
    </subcellularLocation>
</comment>
<protein>
    <recommendedName>
        <fullName evidence="4">NodB homology domain-containing protein</fullName>
    </recommendedName>
</protein>
<accession>A0ABQ6G204</accession>
<dbReference type="SUPFAM" id="SSF88713">
    <property type="entry name" value="Glycoside hydrolase/deacetylase"/>
    <property type="match status" value="1"/>
</dbReference>
<feature type="transmembrane region" description="Helical" evidence="3">
    <location>
        <begin position="20"/>
        <end position="40"/>
    </location>
</feature>
<dbReference type="Pfam" id="PF01522">
    <property type="entry name" value="Polysacc_deac_1"/>
    <property type="match status" value="1"/>
</dbReference>
<dbReference type="Proteomes" id="UP001344906">
    <property type="component" value="Unassembled WGS sequence"/>
</dbReference>
<sequence>MKHISTKEAQQTHLFFTKFLMIGSLILILTAAGLAGYLIFSPARTTRVGAKTTITQHVRQTTPGQYQSEVRQIGQHYMQALLKRQYAQMWSMLHPDVRKMWPGEQAFAAYWQRRFHDFKLKSFTLGQVSDLSNWTNAETMKEYEKVSKLPISLQLDPAQPPDPNARMSGAVLHASELFRNLPFIVQRVLPGTSKGEGGQWLILNGGPADVEAPILPPANLVAKKVRVPILMYHYISEIPARDKTNPYSYRPGLTVTPTVFSQQMDYFKRLGYHTITFNQLFSALYYDGPLPDKPIIFSFDDGYVDAYTNAYPILRAHGYTGMFYIITGKVGWPGQASWSQLREMRANGMQMGSHTIDHRALGDVWQLSPDDARHELVTSRQVLQDHLQTFIQQFCYPAGDPLNKNQALASTQNQVQGVMSLLNETGYVGATNDPRVPSTVQDSTTPYIIHRIRVLGNEDIQSFETAMYSELGQPGRISAPVAPTHYTSRFSRLNFLTRPAHACAGERSRPYVQRLIRA</sequence>